<dbReference type="SUPFAM" id="SSF46767">
    <property type="entry name" value="Methylated DNA-protein cysteine methyltransferase, C-terminal domain"/>
    <property type="match status" value="1"/>
</dbReference>
<reference evidence="13" key="1">
    <citation type="journal article" date="2022" name="bioRxiv">
        <title>Deciphering the potential niche of two novel black yeast fungi from a biological soil crust based on their genomes, phenotypes, and melanin regulation.</title>
        <authorList>
            <consortium name="DOE Joint Genome Institute"/>
            <person name="Carr E.C."/>
            <person name="Barton Q."/>
            <person name="Grambo S."/>
            <person name="Sullivan M."/>
            <person name="Renfro C.M."/>
            <person name="Kuo A."/>
            <person name="Pangilinan J."/>
            <person name="Lipzen A."/>
            <person name="Keymanesh K."/>
            <person name="Savage E."/>
            <person name="Barry K."/>
            <person name="Grigoriev I.V."/>
            <person name="Riekhof W.R."/>
            <person name="Harris S.S."/>
        </authorList>
    </citation>
    <scope>NUCLEOTIDE SEQUENCE</scope>
    <source>
        <strain evidence="13">JF 03-4F</strain>
    </source>
</reference>
<evidence type="ECO:0000256" key="3">
    <source>
        <dbReference type="ARBA" id="ARBA00011918"/>
    </source>
</evidence>
<dbReference type="InterPro" id="IPR001497">
    <property type="entry name" value="MethylDNA_cys_MeTrfase_AS"/>
</dbReference>
<comment type="caution">
    <text evidence="13">The sequence shown here is derived from an EMBL/GenBank/DDBJ whole genome shotgun (WGS) entry which is preliminary data.</text>
</comment>
<dbReference type="NCBIfam" id="TIGR00589">
    <property type="entry name" value="ogt"/>
    <property type="match status" value="1"/>
</dbReference>
<evidence type="ECO:0000256" key="10">
    <source>
        <dbReference type="ARBA" id="ARBA00031621"/>
    </source>
</evidence>
<dbReference type="GO" id="GO:0032259">
    <property type="term" value="P:methylation"/>
    <property type="evidence" value="ECO:0007669"/>
    <property type="project" value="UniProtKB-KW"/>
</dbReference>
<dbReference type="GO" id="GO:0003908">
    <property type="term" value="F:methylated-DNA-[protein]-cysteine S-methyltransferase activity"/>
    <property type="evidence" value="ECO:0007669"/>
    <property type="project" value="UniProtKB-EC"/>
</dbReference>
<dbReference type="PROSITE" id="PS00374">
    <property type="entry name" value="MGMT"/>
    <property type="match status" value="1"/>
</dbReference>
<accession>A0AAN6DV98</accession>
<dbReference type="Pfam" id="PF01035">
    <property type="entry name" value="DNA_binding_1"/>
    <property type="match status" value="1"/>
</dbReference>
<dbReference type="InterPro" id="IPR036217">
    <property type="entry name" value="MethylDNA_cys_MeTrfase_DNAb"/>
</dbReference>
<dbReference type="InterPro" id="IPR014048">
    <property type="entry name" value="MethylDNA_cys_MeTrfase_DNA-bd"/>
</dbReference>
<keyword evidence="14" id="KW-1185">Reference proteome</keyword>
<evidence type="ECO:0000256" key="7">
    <source>
        <dbReference type="ARBA" id="ARBA00022763"/>
    </source>
</evidence>
<dbReference type="Gene3D" id="1.10.10.10">
    <property type="entry name" value="Winged helix-like DNA-binding domain superfamily/Winged helix DNA-binding domain"/>
    <property type="match status" value="1"/>
</dbReference>
<dbReference type="EMBL" id="MU404354">
    <property type="protein sequence ID" value="KAI1613410.1"/>
    <property type="molecule type" value="Genomic_DNA"/>
</dbReference>
<evidence type="ECO:0000259" key="12">
    <source>
        <dbReference type="Pfam" id="PF01035"/>
    </source>
</evidence>
<dbReference type="InterPro" id="IPR036388">
    <property type="entry name" value="WH-like_DNA-bd_sf"/>
</dbReference>
<evidence type="ECO:0000256" key="5">
    <source>
        <dbReference type="ARBA" id="ARBA00022603"/>
    </source>
</evidence>
<dbReference type="AlphaFoldDB" id="A0AAN6DV98"/>
<comment type="similarity">
    <text evidence="2">Belongs to the MGMT family.</text>
</comment>
<dbReference type="Proteomes" id="UP001203852">
    <property type="component" value="Unassembled WGS sequence"/>
</dbReference>
<dbReference type="PANTHER" id="PTHR10815:SF13">
    <property type="entry name" value="METHYLATED-DNA--PROTEIN-CYSTEINE METHYLTRANSFERASE"/>
    <property type="match status" value="1"/>
</dbReference>
<evidence type="ECO:0000256" key="1">
    <source>
        <dbReference type="ARBA" id="ARBA00001286"/>
    </source>
</evidence>
<keyword evidence="5 13" id="KW-0489">Methyltransferase</keyword>
<evidence type="ECO:0000256" key="8">
    <source>
        <dbReference type="ARBA" id="ARBA00023204"/>
    </source>
</evidence>
<dbReference type="GO" id="GO:0006281">
    <property type="term" value="P:DNA repair"/>
    <property type="evidence" value="ECO:0007669"/>
    <property type="project" value="UniProtKB-KW"/>
</dbReference>
<feature type="domain" description="Methylated-DNA-[protein]-cysteine S-methyltransferase DNA binding" evidence="12">
    <location>
        <begin position="5"/>
        <end position="92"/>
    </location>
</feature>
<keyword evidence="7" id="KW-0227">DNA damage</keyword>
<evidence type="ECO:0000313" key="13">
    <source>
        <dbReference type="EMBL" id="KAI1613410.1"/>
    </source>
</evidence>
<sequence>MPVTEFQERVYTYLLSIPPGRVTTYAHIAKTLSTSPRAVGGALRNNPYAPDVPCHRVIASDGYIGGFKGEWTKAPSGVNQSMKLRLLRDEGVEFDGEGRLLTTACSVPRKGGVVTTVWFDGPWDLLGSQVKLKTIMEEEVLK</sequence>
<evidence type="ECO:0000256" key="9">
    <source>
        <dbReference type="ARBA" id="ARBA00030795"/>
    </source>
</evidence>
<keyword evidence="6" id="KW-0808">Transferase</keyword>
<dbReference type="EC" id="2.1.1.63" evidence="3"/>
<gene>
    <name evidence="13" type="ORF">EDD36DRAFT_264409</name>
</gene>
<evidence type="ECO:0000256" key="11">
    <source>
        <dbReference type="ARBA" id="ARBA00049348"/>
    </source>
</evidence>
<comment type="catalytic activity">
    <reaction evidence="11">
        <text>a 6-O-methyl-2'-deoxyguanosine in DNA + L-cysteinyl-[protein] = S-methyl-L-cysteinyl-[protein] + a 2'-deoxyguanosine in DNA</text>
        <dbReference type="Rhea" id="RHEA:24000"/>
        <dbReference type="Rhea" id="RHEA-COMP:10131"/>
        <dbReference type="Rhea" id="RHEA-COMP:10132"/>
        <dbReference type="Rhea" id="RHEA-COMP:11367"/>
        <dbReference type="Rhea" id="RHEA-COMP:11368"/>
        <dbReference type="ChEBI" id="CHEBI:29950"/>
        <dbReference type="ChEBI" id="CHEBI:82612"/>
        <dbReference type="ChEBI" id="CHEBI:85445"/>
        <dbReference type="ChEBI" id="CHEBI:85448"/>
        <dbReference type="EC" id="2.1.1.63"/>
    </reaction>
</comment>
<evidence type="ECO:0000256" key="6">
    <source>
        <dbReference type="ARBA" id="ARBA00022679"/>
    </source>
</evidence>
<name>A0AAN6DV98_9EURO</name>
<dbReference type="CDD" id="cd06445">
    <property type="entry name" value="ATase"/>
    <property type="match status" value="1"/>
</dbReference>
<keyword evidence="8" id="KW-0234">DNA repair</keyword>
<comment type="catalytic activity">
    <reaction evidence="1">
        <text>a 4-O-methyl-thymidine in DNA + L-cysteinyl-[protein] = a thymidine in DNA + S-methyl-L-cysteinyl-[protein]</text>
        <dbReference type="Rhea" id="RHEA:53428"/>
        <dbReference type="Rhea" id="RHEA-COMP:10131"/>
        <dbReference type="Rhea" id="RHEA-COMP:10132"/>
        <dbReference type="Rhea" id="RHEA-COMP:13555"/>
        <dbReference type="Rhea" id="RHEA-COMP:13556"/>
        <dbReference type="ChEBI" id="CHEBI:29950"/>
        <dbReference type="ChEBI" id="CHEBI:82612"/>
        <dbReference type="ChEBI" id="CHEBI:137386"/>
        <dbReference type="ChEBI" id="CHEBI:137387"/>
        <dbReference type="EC" id="2.1.1.63"/>
    </reaction>
</comment>
<dbReference type="PANTHER" id="PTHR10815">
    <property type="entry name" value="METHYLATED-DNA--PROTEIN-CYSTEINE METHYLTRANSFERASE"/>
    <property type="match status" value="1"/>
</dbReference>
<evidence type="ECO:0000256" key="4">
    <source>
        <dbReference type="ARBA" id="ARBA00015377"/>
    </source>
</evidence>
<protein>
    <recommendedName>
        <fullName evidence="4">Methylated-DNA--protein-cysteine methyltransferase</fullName>
        <ecNumber evidence="3">2.1.1.63</ecNumber>
    </recommendedName>
    <alternativeName>
        <fullName evidence="9">6-O-methylguanine-DNA methyltransferase</fullName>
    </alternativeName>
    <alternativeName>
        <fullName evidence="10">O-6-methylguanine-DNA-alkyltransferase</fullName>
    </alternativeName>
</protein>
<evidence type="ECO:0000313" key="14">
    <source>
        <dbReference type="Proteomes" id="UP001203852"/>
    </source>
</evidence>
<evidence type="ECO:0000256" key="2">
    <source>
        <dbReference type="ARBA" id="ARBA00008711"/>
    </source>
</evidence>
<proteinExistence type="inferred from homology"/>
<organism evidence="13 14">
    <name type="scientific">Exophiala viscosa</name>
    <dbReference type="NCBI Taxonomy" id="2486360"/>
    <lineage>
        <taxon>Eukaryota</taxon>
        <taxon>Fungi</taxon>
        <taxon>Dikarya</taxon>
        <taxon>Ascomycota</taxon>
        <taxon>Pezizomycotina</taxon>
        <taxon>Eurotiomycetes</taxon>
        <taxon>Chaetothyriomycetidae</taxon>
        <taxon>Chaetothyriales</taxon>
        <taxon>Herpotrichiellaceae</taxon>
        <taxon>Exophiala</taxon>
    </lineage>
</organism>